<keyword evidence="3" id="KW-1185">Reference proteome</keyword>
<dbReference type="Proteomes" id="UP001281614">
    <property type="component" value="Unassembled WGS sequence"/>
</dbReference>
<name>A0AAD9XZF2_COLKA</name>
<evidence type="ECO:0000313" key="3">
    <source>
        <dbReference type="Proteomes" id="UP001281614"/>
    </source>
</evidence>
<dbReference type="AlphaFoldDB" id="A0AAD9XZF2"/>
<dbReference type="GO" id="GO:0003964">
    <property type="term" value="F:RNA-directed DNA polymerase activity"/>
    <property type="evidence" value="ECO:0007669"/>
    <property type="project" value="UniProtKB-KW"/>
</dbReference>
<organism evidence="2 3">
    <name type="scientific">Colletotrichum kahawae</name>
    <name type="common">Coffee berry disease fungus</name>
    <dbReference type="NCBI Taxonomy" id="34407"/>
    <lineage>
        <taxon>Eukaryota</taxon>
        <taxon>Fungi</taxon>
        <taxon>Dikarya</taxon>
        <taxon>Ascomycota</taxon>
        <taxon>Pezizomycotina</taxon>
        <taxon>Sordariomycetes</taxon>
        <taxon>Hypocreomycetidae</taxon>
        <taxon>Glomerellales</taxon>
        <taxon>Glomerellaceae</taxon>
        <taxon>Colletotrichum</taxon>
        <taxon>Colletotrichum gloeosporioides species complex</taxon>
    </lineage>
</organism>
<protein>
    <submittedName>
        <fullName evidence="2">Reverse transcriptase domain protein</fullName>
    </submittedName>
</protein>
<dbReference type="EMBL" id="VYYT01000697">
    <property type="protein sequence ID" value="KAK2730225.1"/>
    <property type="molecule type" value="Genomic_DNA"/>
</dbReference>
<evidence type="ECO:0000256" key="1">
    <source>
        <dbReference type="SAM" id="Coils"/>
    </source>
</evidence>
<keyword evidence="2" id="KW-0695">RNA-directed DNA polymerase</keyword>
<evidence type="ECO:0000313" key="2">
    <source>
        <dbReference type="EMBL" id="KAK2730225.1"/>
    </source>
</evidence>
<reference evidence="2" key="1">
    <citation type="submission" date="2023-02" db="EMBL/GenBank/DDBJ databases">
        <title>Colletotrichum kahawae CIFC_Que2 genome sequencing and assembly.</title>
        <authorList>
            <person name="Baroncelli R."/>
        </authorList>
    </citation>
    <scope>NUCLEOTIDE SEQUENCE</scope>
    <source>
        <strain evidence="2">CIFC_Que2</strain>
    </source>
</reference>
<comment type="caution">
    <text evidence="2">The sequence shown here is derived from an EMBL/GenBank/DDBJ whole genome shotgun (WGS) entry which is preliminary data.</text>
</comment>
<sequence length="126" mass="15140">MENLRIQTLSSDEDWNKWLPNLKLVARSKEVWDYINPDQDLVLTEPEERWPDVEDPQFINKIAIARIQYNREIDRYEKRKKAVSEVTQWAMGIIDKAVFNRVNSRETLREMLRDLRETFAPTAFSR</sequence>
<gene>
    <name evidence="2" type="ORF">CKAH01_19117</name>
</gene>
<keyword evidence="1" id="KW-0175">Coiled coil</keyword>
<proteinExistence type="predicted"/>
<keyword evidence="2" id="KW-0808">Transferase</keyword>
<accession>A0AAD9XZF2</accession>
<feature type="coiled-coil region" evidence="1">
    <location>
        <begin position="59"/>
        <end position="86"/>
    </location>
</feature>
<keyword evidence="2" id="KW-0548">Nucleotidyltransferase</keyword>